<proteinExistence type="predicted"/>
<keyword evidence="2" id="KW-1185">Reference proteome</keyword>
<name>A0ABP8KNV4_9MICO</name>
<reference evidence="2" key="1">
    <citation type="journal article" date="2019" name="Int. J. Syst. Evol. Microbiol.">
        <title>The Global Catalogue of Microorganisms (GCM) 10K type strain sequencing project: providing services to taxonomists for standard genome sequencing and annotation.</title>
        <authorList>
            <consortium name="The Broad Institute Genomics Platform"/>
            <consortium name="The Broad Institute Genome Sequencing Center for Infectious Disease"/>
            <person name="Wu L."/>
            <person name="Ma J."/>
        </authorList>
    </citation>
    <scope>NUCLEOTIDE SEQUENCE [LARGE SCALE GENOMIC DNA]</scope>
    <source>
        <strain evidence="2">JCM 17809</strain>
    </source>
</reference>
<accession>A0ABP8KNV4</accession>
<evidence type="ECO:0000313" key="2">
    <source>
        <dbReference type="Proteomes" id="UP001500945"/>
    </source>
</evidence>
<dbReference type="InterPro" id="IPR029470">
    <property type="entry name" value="PDDEXK_4"/>
</dbReference>
<dbReference type="EMBL" id="BAABGM010000022">
    <property type="protein sequence ID" value="GAA4411321.1"/>
    <property type="molecule type" value="Genomic_DNA"/>
</dbReference>
<gene>
    <name evidence="1" type="ORF">GCM10023168_32050</name>
</gene>
<evidence type="ECO:0008006" key="3">
    <source>
        <dbReference type="Google" id="ProtNLM"/>
    </source>
</evidence>
<comment type="caution">
    <text evidence="1">The sequence shown here is derived from an EMBL/GenBank/DDBJ whole genome shotgun (WGS) entry which is preliminary data.</text>
</comment>
<dbReference type="Pfam" id="PF14281">
    <property type="entry name" value="PDDEXK_4"/>
    <property type="match status" value="1"/>
</dbReference>
<dbReference type="Proteomes" id="UP001500945">
    <property type="component" value="Unassembled WGS sequence"/>
</dbReference>
<organism evidence="1 2">
    <name type="scientific">Fodinibacter luteus</name>
    <dbReference type="NCBI Taxonomy" id="552064"/>
    <lineage>
        <taxon>Bacteria</taxon>
        <taxon>Bacillati</taxon>
        <taxon>Actinomycetota</taxon>
        <taxon>Actinomycetes</taxon>
        <taxon>Micrococcales</taxon>
        <taxon>Intrasporangiaceae</taxon>
        <taxon>Fodinibacter (ex Wang et al. 2009)</taxon>
    </lineage>
</organism>
<evidence type="ECO:0000313" key="1">
    <source>
        <dbReference type="EMBL" id="GAA4411321.1"/>
    </source>
</evidence>
<sequence length="389" mass="44146">MGEQDLVTQLLPTLARSLDGGFNLFDVMHHGTHEKQISNVFRWLLDAEETHGLGEAFADIFIGEVNRSLPDGEPLEPGGYWVRQEVNTAQDAGGMDIADLVLESKSTTIVVENYGTSDGHGHGYEQYLRYSQRDSRRGVVVMLCHQLDRSRLTRGWENAAVVTYQSVLEALRQALVNDRTYLRQCPEAFSLIDQMHRKYVKGRGPMEERKVLDFVVAMCDTGEAVRYSQNNIDRVAEQFASDLHEQARARFGEGRVLLQQVKDRLKSYSSTVLTRQLDAASSRTVVRKVAANYVGKWRWEVILPLETGDGPADDIQLIFGPSAWHTQHESAPNPLSDPDYTRIFVWRHSTKEFRQSEVSMQEVLDGLDPQDDRLRDEILALLNDSRALQ</sequence>
<protein>
    <recommendedName>
        <fullName evidence="3">PD-(D/E)XK nuclease superfamily protein</fullName>
    </recommendedName>
</protein>